<proteinExistence type="predicted"/>
<comment type="caution">
    <text evidence="1">The sequence shown here is derived from an EMBL/GenBank/DDBJ whole genome shotgun (WGS) entry which is preliminary data.</text>
</comment>
<dbReference type="AlphaFoldDB" id="A0A6A1VZ41"/>
<evidence type="ECO:0000313" key="2">
    <source>
        <dbReference type="Proteomes" id="UP000516437"/>
    </source>
</evidence>
<dbReference type="InterPro" id="IPR007750">
    <property type="entry name" value="DUF674"/>
</dbReference>
<dbReference type="Pfam" id="PF05056">
    <property type="entry name" value="DUF674"/>
    <property type="match status" value="1"/>
</dbReference>
<evidence type="ECO:0008006" key="3">
    <source>
        <dbReference type="Google" id="ProtNLM"/>
    </source>
</evidence>
<dbReference type="Proteomes" id="UP000516437">
    <property type="component" value="Chromosome 3"/>
</dbReference>
<accession>A0A6A1VZ41</accession>
<protein>
    <recommendedName>
        <fullName evidence="3">DUF674 domain-containing protein</fullName>
    </recommendedName>
</protein>
<evidence type="ECO:0000313" key="1">
    <source>
        <dbReference type="EMBL" id="KAB1217973.1"/>
    </source>
</evidence>
<organism evidence="1 2">
    <name type="scientific">Morella rubra</name>
    <name type="common">Chinese bayberry</name>
    <dbReference type="NCBI Taxonomy" id="262757"/>
    <lineage>
        <taxon>Eukaryota</taxon>
        <taxon>Viridiplantae</taxon>
        <taxon>Streptophyta</taxon>
        <taxon>Embryophyta</taxon>
        <taxon>Tracheophyta</taxon>
        <taxon>Spermatophyta</taxon>
        <taxon>Magnoliopsida</taxon>
        <taxon>eudicotyledons</taxon>
        <taxon>Gunneridae</taxon>
        <taxon>Pentapetalae</taxon>
        <taxon>rosids</taxon>
        <taxon>fabids</taxon>
        <taxon>Fagales</taxon>
        <taxon>Myricaceae</taxon>
        <taxon>Morella</taxon>
    </lineage>
</organism>
<gene>
    <name evidence="1" type="ORF">CJ030_MR3G014617</name>
</gene>
<name>A0A6A1VZ41_9ROSI</name>
<reference evidence="1 2" key="1">
    <citation type="journal article" date="2019" name="Plant Biotechnol. J.">
        <title>The red bayberry genome and genetic basis of sex determination.</title>
        <authorList>
            <person name="Jia H.M."/>
            <person name="Jia H.J."/>
            <person name="Cai Q.L."/>
            <person name="Wang Y."/>
            <person name="Zhao H.B."/>
            <person name="Yang W.F."/>
            <person name="Wang G.Y."/>
            <person name="Li Y.H."/>
            <person name="Zhan D.L."/>
            <person name="Shen Y.T."/>
            <person name="Niu Q.F."/>
            <person name="Chang L."/>
            <person name="Qiu J."/>
            <person name="Zhao L."/>
            <person name="Xie H.B."/>
            <person name="Fu W.Y."/>
            <person name="Jin J."/>
            <person name="Li X.W."/>
            <person name="Jiao Y."/>
            <person name="Zhou C.C."/>
            <person name="Tu T."/>
            <person name="Chai C.Y."/>
            <person name="Gao J.L."/>
            <person name="Fan L.J."/>
            <person name="van de Weg E."/>
            <person name="Wang J.Y."/>
            <person name="Gao Z.S."/>
        </authorList>
    </citation>
    <scope>NUCLEOTIDE SEQUENCE [LARGE SCALE GENOMIC DNA]</scope>
    <source>
        <tissue evidence="1">Leaves</tissue>
    </source>
</reference>
<sequence>MEAAKISLKLLVDKKANKVIFAEARKDFVDFLFHLLSLPIGSVIGLLSNQKMVGCIGNLYKSIEDLNVEYLQQPDQSKDLLLKPKSPTTAFTVVPLLLPSDNAFLSTGKLYRCSATASHNYVSDKKFTACPSCLSFLSHEVKYISSSTNAKAPDLTSGGGYVKGLVTYMVMDDLSVTPISMICGIAVLNKFNIREFDSLEERVVSFGIDEGLRLLRSSMHSKEALTNVFLVKEE</sequence>
<keyword evidence="2" id="KW-1185">Reference proteome</keyword>
<dbReference type="OrthoDB" id="1724778at2759"/>
<dbReference type="EMBL" id="RXIC02000021">
    <property type="protein sequence ID" value="KAB1217973.1"/>
    <property type="molecule type" value="Genomic_DNA"/>
</dbReference>
<dbReference type="PANTHER" id="PTHR33103:SF19">
    <property type="entry name" value="OS09G0544700 PROTEIN"/>
    <property type="match status" value="1"/>
</dbReference>
<dbReference type="PANTHER" id="PTHR33103">
    <property type="entry name" value="OS01G0153900 PROTEIN"/>
    <property type="match status" value="1"/>
</dbReference>